<dbReference type="GO" id="GO:0005737">
    <property type="term" value="C:cytoplasm"/>
    <property type="evidence" value="ECO:0007669"/>
    <property type="project" value="TreeGrafter"/>
</dbReference>
<evidence type="ECO:0000256" key="20">
    <source>
        <dbReference type="ARBA" id="ARBA00048002"/>
    </source>
</evidence>
<dbReference type="GO" id="GO:0005634">
    <property type="term" value="C:nucleus"/>
    <property type="evidence" value="ECO:0007669"/>
    <property type="project" value="UniProtKB-SubCell"/>
</dbReference>
<dbReference type="PRINTS" id="PR01403">
    <property type="entry name" value="8OXTPHPHTASE"/>
</dbReference>
<comment type="catalytic activity">
    <reaction evidence="10">
        <text>2-oxo-dATP + H2O = 2-oxo-dAMP + diphosphate + H(+)</text>
        <dbReference type="Rhea" id="RHEA:31583"/>
        <dbReference type="ChEBI" id="CHEBI:15377"/>
        <dbReference type="ChEBI" id="CHEBI:15378"/>
        <dbReference type="ChEBI" id="CHEBI:33019"/>
        <dbReference type="ChEBI" id="CHEBI:63212"/>
        <dbReference type="ChEBI" id="CHEBI:77897"/>
        <dbReference type="EC" id="3.6.1.56"/>
    </reaction>
    <physiologicalReaction direction="left-to-right" evidence="10">
        <dbReference type="Rhea" id="RHEA:31584"/>
    </physiologicalReaction>
</comment>
<dbReference type="InterPro" id="IPR015797">
    <property type="entry name" value="NUDIX_hydrolase-like_dom_sf"/>
</dbReference>
<evidence type="ECO:0000313" key="26">
    <source>
        <dbReference type="Proteomes" id="UP000594262"/>
    </source>
</evidence>
<evidence type="ECO:0000256" key="14">
    <source>
        <dbReference type="ARBA" id="ARBA00026218"/>
    </source>
</evidence>
<evidence type="ECO:0000256" key="23">
    <source>
        <dbReference type="ARBA" id="ARBA00053094"/>
    </source>
</evidence>
<dbReference type="PROSITE" id="PS51462">
    <property type="entry name" value="NUDIX"/>
    <property type="match status" value="1"/>
</dbReference>
<accession>A0A7M5UZK3</accession>
<evidence type="ECO:0000256" key="6">
    <source>
        <dbReference type="ARBA" id="ARBA00022801"/>
    </source>
</evidence>
<dbReference type="EC" id="3.6.1.56" evidence="13"/>
<evidence type="ECO:0000313" key="25">
    <source>
        <dbReference type="EnsemblMetazoa" id="CLYHEMP003832.1"/>
    </source>
</evidence>
<evidence type="ECO:0000256" key="15">
    <source>
        <dbReference type="ARBA" id="ARBA00029673"/>
    </source>
</evidence>
<dbReference type="Proteomes" id="UP000594262">
    <property type="component" value="Unplaced"/>
</dbReference>
<evidence type="ECO:0000259" key="24">
    <source>
        <dbReference type="PROSITE" id="PS51462"/>
    </source>
</evidence>
<comment type="catalytic activity">
    <reaction evidence="20">
        <text>N(6)-methyl-ATP + H2O = N(6)-methyl-AMP + diphosphate + H(+)</text>
        <dbReference type="Rhea" id="RHEA:67608"/>
        <dbReference type="ChEBI" id="CHEBI:15377"/>
        <dbReference type="ChEBI" id="CHEBI:15378"/>
        <dbReference type="ChEBI" id="CHEBI:33019"/>
        <dbReference type="ChEBI" id="CHEBI:144842"/>
        <dbReference type="ChEBI" id="CHEBI:172873"/>
    </reaction>
    <physiologicalReaction direction="left-to-right" evidence="20">
        <dbReference type="Rhea" id="RHEA:67609"/>
    </physiologicalReaction>
</comment>
<reference evidence="25" key="1">
    <citation type="submission" date="2021-01" db="UniProtKB">
        <authorList>
            <consortium name="EnsemblMetazoa"/>
        </authorList>
    </citation>
    <scope>IDENTIFICATION</scope>
</reference>
<dbReference type="GO" id="GO:0008413">
    <property type="term" value="F:8-oxo-7,8-dihydroguanosine triphosphate pyrophosphatase activity"/>
    <property type="evidence" value="ECO:0007669"/>
    <property type="project" value="InterPro"/>
</dbReference>
<sequence length="160" mass="18911">MNQKLKKLTLIMIVKQAERQVLLGMKKRGFGEGWWNGFGGKVQEGESIAECAKRETQEECGLVMEEYYQIGHMLFEFVGDPVLLDVTVFRCDKYSGAVTESEEMRPKWFSFDEVPFDKMWPDDKLWYPLLFKNQKFKADYLFEGHHKILRENIVHVDQFD</sequence>
<dbReference type="AlphaFoldDB" id="A0A7M5UZK3"/>
<evidence type="ECO:0000256" key="2">
    <source>
        <dbReference type="ARBA" id="ARBA00004123"/>
    </source>
</evidence>
<evidence type="ECO:0000256" key="4">
    <source>
        <dbReference type="ARBA" id="ARBA00011245"/>
    </source>
</evidence>
<comment type="catalytic activity">
    <reaction evidence="12">
        <text>2-oxo-ATP + H2O = 2-oxo-AMP + diphosphate + H(+)</text>
        <dbReference type="Rhea" id="RHEA:67392"/>
        <dbReference type="ChEBI" id="CHEBI:15377"/>
        <dbReference type="ChEBI" id="CHEBI:15378"/>
        <dbReference type="ChEBI" id="CHEBI:33019"/>
        <dbReference type="ChEBI" id="CHEBI:71395"/>
        <dbReference type="ChEBI" id="CHEBI:172878"/>
    </reaction>
    <physiologicalReaction direction="left-to-right" evidence="12">
        <dbReference type="Rhea" id="RHEA:67393"/>
    </physiologicalReaction>
</comment>
<evidence type="ECO:0000256" key="7">
    <source>
        <dbReference type="ARBA" id="ARBA00022842"/>
    </source>
</evidence>
<evidence type="ECO:0000256" key="8">
    <source>
        <dbReference type="ARBA" id="ARBA00023242"/>
    </source>
</evidence>
<protein>
    <recommendedName>
        <fullName evidence="14">Oxidized purine nucleoside triphosphate hydrolase</fullName>
        <ecNumber evidence="13">3.6.1.56</ecNumber>
    </recommendedName>
    <alternativeName>
        <fullName evidence="18">2-hydroxy-dATP diphosphatase</fullName>
    </alternativeName>
    <alternativeName>
        <fullName evidence="17">7,8-dihydro-8-oxoguanine triphosphatase</fullName>
    </alternativeName>
    <alternativeName>
        <fullName evidence="16">8-oxo-dGTPase</fullName>
    </alternativeName>
    <alternativeName>
        <fullName evidence="19">Methylated purine nucleoside triphosphate hydrolase</fullName>
    </alternativeName>
    <alternativeName>
        <fullName evidence="15">Nucleoside diphosphate-linked moiety X motif 1</fullName>
    </alternativeName>
</protein>
<feature type="domain" description="Nudix hydrolase" evidence="24">
    <location>
        <begin position="4"/>
        <end position="132"/>
    </location>
</feature>
<comment type="catalytic activity">
    <reaction evidence="9">
        <text>8-oxo-dATP + H2O = 8-oxo-dAMP + diphosphate + H(+)</text>
        <dbReference type="Rhea" id="RHEA:65396"/>
        <dbReference type="ChEBI" id="CHEBI:15377"/>
        <dbReference type="ChEBI" id="CHEBI:15378"/>
        <dbReference type="ChEBI" id="CHEBI:33019"/>
        <dbReference type="ChEBI" id="CHEBI:71361"/>
        <dbReference type="ChEBI" id="CHEBI:172871"/>
    </reaction>
    <physiologicalReaction direction="left-to-right" evidence="9">
        <dbReference type="Rhea" id="RHEA:65397"/>
    </physiologicalReaction>
</comment>
<evidence type="ECO:0000256" key="9">
    <source>
        <dbReference type="ARBA" id="ARBA00024448"/>
    </source>
</evidence>
<comment type="catalytic activity">
    <reaction evidence="21">
        <text>O(6)-methyl-dGTP + H2O = O(6)-methyl-dGMP + diphosphate + H(+)</text>
        <dbReference type="Rhea" id="RHEA:67600"/>
        <dbReference type="ChEBI" id="CHEBI:15377"/>
        <dbReference type="ChEBI" id="CHEBI:15378"/>
        <dbReference type="ChEBI" id="CHEBI:33019"/>
        <dbReference type="ChEBI" id="CHEBI:169974"/>
        <dbReference type="ChEBI" id="CHEBI:169975"/>
    </reaction>
    <physiologicalReaction direction="left-to-right" evidence="21">
        <dbReference type="Rhea" id="RHEA:67601"/>
    </physiologicalReaction>
</comment>
<dbReference type="InterPro" id="IPR003563">
    <property type="entry name" value="8ODP"/>
</dbReference>
<comment type="function">
    <text evidence="23">Oxidized purine nucleoside triphosphate hydrolase which is a prominent sanitizer of the oxidized nucleotide pool. Catalyzes the hydrolysis of 2-oxo-dATP (2-hydroxy-dATP) into 2-oxo-dAMP. Also has a significant hydrolase activity toward 2-oxo-ATP, 8-oxo-dGTP and 8-oxo-dATP. Through the hydrolysis of oxidized purine nucleoside triphosphates, prevents their incorporation into DNA and the subsequent transversions A:T to C:G and G:C to T:A. Also catalyzes the hydrolysis of methylated purine nucleoside triphosphate preventing their integration into DNA. Through this antimutagenic activity protects cells from oxidative stress.</text>
</comment>
<evidence type="ECO:0000256" key="13">
    <source>
        <dbReference type="ARBA" id="ARBA00026103"/>
    </source>
</evidence>
<keyword evidence="8" id="KW-0539">Nucleus</keyword>
<dbReference type="PANTHER" id="PTHR43758:SF2">
    <property type="entry name" value="OXIDIZED PURINE NUCLEOSIDE TRIPHOSPHATE HYDROLASE"/>
    <property type="match status" value="1"/>
</dbReference>
<keyword evidence="7" id="KW-0460">Magnesium</keyword>
<dbReference type="OrthoDB" id="408303at2759"/>
<dbReference type="Gene3D" id="3.90.79.10">
    <property type="entry name" value="Nucleoside Triphosphate Pyrophosphohydrolase"/>
    <property type="match status" value="1"/>
</dbReference>
<dbReference type="GO" id="GO:0046872">
    <property type="term" value="F:metal ion binding"/>
    <property type="evidence" value="ECO:0007669"/>
    <property type="project" value="UniProtKB-KW"/>
</dbReference>
<comment type="similarity">
    <text evidence="3">Belongs to the Nudix hydrolase family.</text>
</comment>
<evidence type="ECO:0000256" key="22">
    <source>
        <dbReference type="ARBA" id="ARBA00049032"/>
    </source>
</evidence>
<dbReference type="PANTHER" id="PTHR43758">
    <property type="entry name" value="7,8-DIHYDRO-8-OXOGUANINE TRIPHOSPHATASE"/>
    <property type="match status" value="1"/>
</dbReference>
<comment type="catalytic activity">
    <reaction evidence="22">
        <text>N(6)-methyl-dATP + H2O = N(6)-methyl-dAMP + diphosphate + H(+)</text>
        <dbReference type="Rhea" id="RHEA:67604"/>
        <dbReference type="ChEBI" id="CHEBI:15377"/>
        <dbReference type="ChEBI" id="CHEBI:15378"/>
        <dbReference type="ChEBI" id="CHEBI:33019"/>
        <dbReference type="ChEBI" id="CHEBI:169976"/>
        <dbReference type="ChEBI" id="CHEBI:172872"/>
    </reaction>
    <physiologicalReaction direction="left-to-right" evidence="22">
        <dbReference type="Rhea" id="RHEA:67605"/>
    </physiologicalReaction>
</comment>
<dbReference type="GeneID" id="136811019"/>
<name>A0A7M5UZK3_9CNID</name>
<dbReference type="SUPFAM" id="SSF55811">
    <property type="entry name" value="Nudix"/>
    <property type="match status" value="1"/>
</dbReference>
<dbReference type="RefSeq" id="XP_066923723.1">
    <property type="nucleotide sequence ID" value="XM_067067622.1"/>
</dbReference>
<keyword evidence="5" id="KW-0479">Metal-binding</keyword>
<evidence type="ECO:0000256" key="18">
    <source>
        <dbReference type="ARBA" id="ARBA00031927"/>
    </source>
</evidence>
<organism evidence="25 26">
    <name type="scientific">Clytia hemisphaerica</name>
    <dbReference type="NCBI Taxonomy" id="252671"/>
    <lineage>
        <taxon>Eukaryota</taxon>
        <taxon>Metazoa</taxon>
        <taxon>Cnidaria</taxon>
        <taxon>Hydrozoa</taxon>
        <taxon>Hydroidolina</taxon>
        <taxon>Leptothecata</taxon>
        <taxon>Obeliida</taxon>
        <taxon>Clytiidae</taxon>
        <taxon>Clytia</taxon>
    </lineage>
</organism>
<proteinExistence type="inferred from homology"/>
<comment type="catalytic activity">
    <reaction evidence="11">
        <text>8-oxo-dGTP + H2O = 8-oxo-dGMP + diphosphate + H(+)</text>
        <dbReference type="Rhea" id="RHEA:31575"/>
        <dbReference type="ChEBI" id="CHEBI:15377"/>
        <dbReference type="ChEBI" id="CHEBI:15378"/>
        <dbReference type="ChEBI" id="CHEBI:33019"/>
        <dbReference type="ChEBI" id="CHEBI:63224"/>
        <dbReference type="ChEBI" id="CHEBI:77896"/>
    </reaction>
    <physiologicalReaction direction="left-to-right" evidence="11">
        <dbReference type="Rhea" id="RHEA:31576"/>
    </physiologicalReaction>
</comment>
<comment type="subcellular location">
    <subcellularLocation>
        <location evidence="2">Nucleus</location>
    </subcellularLocation>
</comment>
<dbReference type="InterPro" id="IPR020084">
    <property type="entry name" value="NUDIX_hydrolase_CS"/>
</dbReference>
<dbReference type="EnsemblMetazoa" id="CLYHEMT003832.1">
    <property type="protein sequence ID" value="CLYHEMP003832.1"/>
    <property type="gene ID" value="CLYHEMG003832"/>
</dbReference>
<dbReference type="GO" id="GO:0042262">
    <property type="term" value="P:DNA protection"/>
    <property type="evidence" value="ECO:0007669"/>
    <property type="project" value="InterPro"/>
</dbReference>
<evidence type="ECO:0000256" key="21">
    <source>
        <dbReference type="ARBA" id="ARBA00048894"/>
    </source>
</evidence>
<keyword evidence="6" id="KW-0378">Hydrolase</keyword>
<dbReference type="Pfam" id="PF00293">
    <property type="entry name" value="NUDIX"/>
    <property type="match status" value="1"/>
</dbReference>
<evidence type="ECO:0000256" key="17">
    <source>
        <dbReference type="ARBA" id="ARBA00030682"/>
    </source>
</evidence>
<dbReference type="InterPro" id="IPR000086">
    <property type="entry name" value="NUDIX_hydrolase_dom"/>
</dbReference>
<evidence type="ECO:0000256" key="19">
    <source>
        <dbReference type="ARBA" id="ARBA00032071"/>
    </source>
</evidence>
<evidence type="ECO:0000256" key="12">
    <source>
        <dbReference type="ARBA" id="ARBA00024596"/>
    </source>
</evidence>
<evidence type="ECO:0000256" key="1">
    <source>
        <dbReference type="ARBA" id="ARBA00001946"/>
    </source>
</evidence>
<evidence type="ECO:0000256" key="10">
    <source>
        <dbReference type="ARBA" id="ARBA00024459"/>
    </source>
</evidence>
<dbReference type="PROSITE" id="PS00893">
    <property type="entry name" value="NUDIX_BOX"/>
    <property type="match status" value="1"/>
</dbReference>
<dbReference type="GO" id="GO:0008828">
    <property type="term" value="F:dATP diphosphatase activity"/>
    <property type="evidence" value="ECO:0007669"/>
    <property type="project" value="UniProtKB-EC"/>
</dbReference>
<comment type="subunit">
    <text evidence="4">Monomer.</text>
</comment>
<comment type="cofactor">
    <cofactor evidence="1">
        <name>Mg(2+)</name>
        <dbReference type="ChEBI" id="CHEBI:18420"/>
    </cofactor>
</comment>
<dbReference type="CDD" id="cd03427">
    <property type="entry name" value="NUDIX_MTH1_Nudt1"/>
    <property type="match status" value="1"/>
</dbReference>
<evidence type="ECO:0000256" key="5">
    <source>
        <dbReference type="ARBA" id="ARBA00022723"/>
    </source>
</evidence>
<evidence type="ECO:0000256" key="16">
    <source>
        <dbReference type="ARBA" id="ARBA00030634"/>
    </source>
</evidence>
<keyword evidence="26" id="KW-1185">Reference proteome</keyword>
<evidence type="ECO:0000256" key="11">
    <source>
        <dbReference type="ARBA" id="ARBA00024486"/>
    </source>
</evidence>
<evidence type="ECO:0000256" key="3">
    <source>
        <dbReference type="ARBA" id="ARBA00005582"/>
    </source>
</evidence>